<dbReference type="PANTHER" id="PTHR43792:SF8">
    <property type="entry name" value="[RIBOSOMAL PROTEIN US5]-ALANINE N-ACETYLTRANSFERASE"/>
    <property type="match status" value="1"/>
</dbReference>
<dbReference type="EMBL" id="WWCP01000010">
    <property type="protein sequence ID" value="MYM82452.1"/>
    <property type="molecule type" value="Genomic_DNA"/>
</dbReference>
<dbReference type="GO" id="GO:0016747">
    <property type="term" value="F:acyltransferase activity, transferring groups other than amino-acyl groups"/>
    <property type="evidence" value="ECO:0007669"/>
    <property type="project" value="InterPro"/>
</dbReference>
<protein>
    <submittedName>
        <fullName evidence="5">GNAT family N-acetyltransferase</fullName>
    </submittedName>
</protein>
<gene>
    <name evidence="5" type="ORF">GTP44_10865</name>
</gene>
<comment type="similarity">
    <text evidence="3">Belongs to the acetyltransferase family. RimJ subfamily.</text>
</comment>
<dbReference type="Pfam" id="PF13302">
    <property type="entry name" value="Acetyltransf_3"/>
    <property type="match status" value="1"/>
</dbReference>
<evidence type="ECO:0000256" key="2">
    <source>
        <dbReference type="ARBA" id="ARBA00023315"/>
    </source>
</evidence>
<evidence type="ECO:0000259" key="4">
    <source>
        <dbReference type="Pfam" id="PF13302"/>
    </source>
</evidence>
<name>A0A6L8MKL1_9BURK</name>
<keyword evidence="2" id="KW-0012">Acyltransferase</keyword>
<dbReference type="PANTHER" id="PTHR43792">
    <property type="entry name" value="GNAT FAMILY, PUTATIVE (AFU_ORTHOLOGUE AFUA_3G00765)-RELATED-RELATED"/>
    <property type="match status" value="1"/>
</dbReference>
<evidence type="ECO:0000256" key="3">
    <source>
        <dbReference type="ARBA" id="ARBA00038502"/>
    </source>
</evidence>
<dbReference type="Proteomes" id="UP000474565">
    <property type="component" value="Unassembled WGS sequence"/>
</dbReference>
<evidence type="ECO:0000313" key="6">
    <source>
        <dbReference type="Proteomes" id="UP000474565"/>
    </source>
</evidence>
<dbReference type="InterPro" id="IPR016181">
    <property type="entry name" value="Acyl_CoA_acyltransferase"/>
</dbReference>
<keyword evidence="1 5" id="KW-0808">Transferase</keyword>
<sequence>MSPGTSDAASIHANRRCEIGYILGRPHWGRGYMREATRALLDYAFGTLQLSRLEADIHPDNITSERLLQGLHFQREGRLRARWIVGDEVSDSVIYGLLRRDWDAAVHPAQ</sequence>
<dbReference type="SUPFAM" id="SSF55729">
    <property type="entry name" value="Acyl-CoA N-acyltransferases (Nat)"/>
    <property type="match status" value="1"/>
</dbReference>
<proteinExistence type="inferred from homology"/>
<dbReference type="AlphaFoldDB" id="A0A6L8MKL1"/>
<dbReference type="InterPro" id="IPR051531">
    <property type="entry name" value="N-acetyltransferase"/>
</dbReference>
<evidence type="ECO:0000313" key="5">
    <source>
        <dbReference type="EMBL" id="MYM82452.1"/>
    </source>
</evidence>
<dbReference type="Gene3D" id="3.40.630.30">
    <property type="match status" value="1"/>
</dbReference>
<reference evidence="5 6" key="1">
    <citation type="submission" date="2019-12" db="EMBL/GenBank/DDBJ databases">
        <title>Novel species isolated from a subtropical stream in China.</title>
        <authorList>
            <person name="Lu H."/>
        </authorList>
    </citation>
    <scope>NUCLEOTIDE SEQUENCE [LARGE SCALE GENOMIC DNA]</scope>
    <source>
        <strain evidence="5 6">FT50W</strain>
    </source>
</reference>
<evidence type="ECO:0000256" key="1">
    <source>
        <dbReference type="ARBA" id="ARBA00022679"/>
    </source>
</evidence>
<accession>A0A6L8MKL1</accession>
<dbReference type="InterPro" id="IPR000182">
    <property type="entry name" value="GNAT_dom"/>
</dbReference>
<feature type="domain" description="N-acetyltransferase" evidence="4">
    <location>
        <begin position="11"/>
        <end position="74"/>
    </location>
</feature>
<dbReference type="RefSeq" id="WP_161019475.1">
    <property type="nucleotide sequence ID" value="NZ_WWCP01000010.1"/>
</dbReference>
<organism evidence="5 6">
    <name type="scientific">Duganella lactea</name>
    <dbReference type="NCBI Taxonomy" id="2692173"/>
    <lineage>
        <taxon>Bacteria</taxon>
        <taxon>Pseudomonadati</taxon>
        <taxon>Pseudomonadota</taxon>
        <taxon>Betaproteobacteria</taxon>
        <taxon>Burkholderiales</taxon>
        <taxon>Oxalobacteraceae</taxon>
        <taxon>Telluria group</taxon>
        <taxon>Duganella</taxon>
    </lineage>
</organism>
<comment type="caution">
    <text evidence="5">The sequence shown here is derived from an EMBL/GenBank/DDBJ whole genome shotgun (WGS) entry which is preliminary data.</text>
</comment>